<dbReference type="InterPro" id="IPR041577">
    <property type="entry name" value="RT_RNaseH_2"/>
</dbReference>
<protein>
    <submittedName>
        <fullName evidence="3">Reverse transcriptase/retrotransposon-derived protein RNase H-like domain-containing protein</fullName>
    </submittedName>
</protein>
<dbReference type="SUPFAM" id="SSF56672">
    <property type="entry name" value="DNA/RNA polymerases"/>
    <property type="match status" value="1"/>
</dbReference>
<feature type="domain" description="Reverse transcriptase/retrotransposon-derived protein RNase H-like" evidence="1">
    <location>
        <begin position="35"/>
        <end position="101"/>
    </location>
</feature>
<organism evidence="2 3">
    <name type="scientific">Romanomermis culicivorax</name>
    <name type="common">Nematode worm</name>
    <dbReference type="NCBI Taxonomy" id="13658"/>
    <lineage>
        <taxon>Eukaryota</taxon>
        <taxon>Metazoa</taxon>
        <taxon>Ecdysozoa</taxon>
        <taxon>Nematoda</taxon>
        <taxon>Enoplea</taxon>
        <taxon>Dorylaimia</taxon>
        <taxon>Mermithida</taxon>
        <taxon>Mermithoidea</taxon>
        <taxon>Mermithidae</taxon>
        <taxon>Romanomermis</taxon>
    </lineage>
</organism>
<dbReference type="InterPro" id="IPR043502">
    <property type="entry name" value="DNA/RNA_pol_sf"/>
</dbReference>
<accession>A0A915HT06</accession>
<dbReference type="AlphaFoldDB" id="A0A915HT06"/>
<sequence length="120" mass="13543">NPDLLLTQKQTNCLESIVEKESDEIVESSTTPSPQLFKAIKTALTPTPFLRYPVYDDLATFIIQTDTSSMAVRALLYQENATDKWTIAYSSQRLIKPEKHCLAFIYYAQSLSSLASDNFV</sequence>
<dbReference type="Proteomes" id="UP000887565">
    <property type="component" value="Unplaced"/>
</dbReference>
<keyword evidence="2" id="KW-1185">Reference proteome</keyword>
<name>A0A915HT06_ROMCU</name>
<dbReference type="WBParaSite" id="nRc.2.0.1.t05053-RA">
    <property type="protein sequence ID" value="nRc.2.0.1.t05053-RA"/>
    <property type="gene ID" value="nRc.2.0.1.g05053"/>
</dbReference>
<dbReference type="Pfam" id="PF17919">
    <property type="entry name" value="RT_RNaseH_2"/>
    <property type="match status" value="1"/>
</dbReference>
<evidence type="ECO:0000259" key="1">
    <source>
        <dbReference type="Pfam" id="PF17919"/>
    </source>
</evidence>
<evidence type="ECO:0000313" key="2">
    <source>
        <dbReference type="Proteomes" id="UP000887565"/>
    </source>
</evidence>
<proteinExistence type="predicted"/>
<reference evidence="3" key="1">
    <citation type="submission" date="2022-11" db="UniProtKB">
        <authorList>
            <consortium name="WormBaseParasite"/>
        </authorList>
    </citation>
    <scope>IDENTIFICATION</scope>
</reference>
<evidence type="ECO:0000313" key="3">
    <source>
        <dbReference type="WBParaSite" id="nRc.2.0.1.t05053-RA"/>
    </source>
</evidence>